<gene>
    <name evidence="1" type="ORF">XA1314C_03390</name>
</gene>
<organism evidence="1 2">
    <name type="scientific">Xanthomonas arboricola</name>
    <dbReference type="NCBI Taxonomy" id="56448"/>
    <lineage>
        <taxon>Bacteria</taxon>
        <taxon>Pseudomonadati</taxon>
        <taxon>Pseudomonadota</taxon>
        <taxon>Gammaproteobacteria</taxon>
        <taxon>Lysobacterales</taxon>
        <taxon>Lysobacteraceae</taxon>
        <taxon>Xanthomonas</taxon>
    </lineage>
</organism>
<evidence type="ECO:0000313" key="2">
    <source>
        <dbReference type="Proteomes" id="UP000835242"/>
    </source>
</evidence>
<dbReference type="AlphaFoldDB" id="A0AAU9HL07"/>
<evidence type="ECO:0000313" key="1">
    <source>
        <dbReference type="EMBL" id="CAE6697681.1"/>
    </source>
</evidence>
<dbReference type="Proteomes" id="UP000835242">
    <property type="component" value="Chromosome"/>
</dbReference>
<dbReference type="EMBL" id="HG992337">
    <property type="protein sequence ID" value="CAE6697672.1"/>
    <property type="molecule type" value="Genomic_DNA"/>
</dbReference>
<name>A0AAU9HL07_9XANT</name>
<protein>
    <submittedName>
        <fullName evidence="1">Uncharacterized protein</fullName>
    </submittedName>
</protein>
<reference evidence="1 2" key="1">
    <citation type="submission" date="2021-02" db="EMBL/GenBank/DDBJ databases">
        <authorList>
            <person name="Pothier F. J."/>
        </authorList>
    </citation>
    <scope>NUCLEOTIDE SEQUENCE [LARGE SCALE GENOMIC DNA]</scope>
    <source>
        <strain evidence="1 2">1314c</strain>
    </source>
</reference>
<accession>A0AAU9HL07</accession>
<sequence>MCPDGVPGFGRAPARVGDVHAVCSEGPGRDDVATQTALRACVLPQDQWLRVRLRARGSDLGSEPAPSLVAGNAIQHLSAWAGVGAHLCARALPGEPHRAQVRSYNNRGAVGSRSAWLTALPPAPAWPVASGLLLAGRSAPVREGVTGRATSRTGALLQQPWCCRLEISRAHSTSASAHRCWTSGAVSRAPGATARASRASGIWPSISR</sequence>
<proteinExistence type="predicted"/>
<dbReference type="EMBL" id="HG992337">
    <property type="protein sequence ID" value="CAE6697681.1"/>
    <property type="molecule type" value="Genomic_DNA"/>
</dbReference>